<dbReference type="OrthoDB" id="2571097at2759"/>
<dbReference type="GeneID" id="3253593"/>
<feature type="compositionally biased region" description="Basic and acidic residues" evidence="1">
    <location>
        <begin position="524"/>
        <end position="533"/>
    </location>
</feature>
<dbReference type="PaxDb" id="214684-Q5KNK9"/>
<proteinExistence type="predicted"/>
<dbReference type="Pfam" id="PF10441">
    <property type="entry name" value="Urb2"/>
    <property type="match status" value="1"/>
</dbReference>
<reference evidence="3 4" key="1">
    <citation type="journal article" date="2005" name="Science">
        <title>The genome of the basidiomycetous yeast and human pathogen Cryptococcus neoformans.</title>
        <authorList>
            <person name="Loftus B.J."/>
            <person name="Fung E."/>
            <person name="Roncaglia P."/>
            <person name="Rowley D."/>
            <person name="Amedeo P."/>
            <person name="Bruno D."/>
            <person name="Vamathevan J."/>
            <person name="Miranda M."/>
            <person name="Anderson I.J."/>
            <person name="Fraser J.A."/>
            <person name="Allen J.E."/>
            <person name="Bosdet I.E."/>
            <person name="Brent M.R."/>
            <person name="Chiu R."/>
            <person name="Doering T.L."/>
            <person name="Donlin M.J."/>
            <person name="D'Souza C.A."/>
            <person name="Fox D.S."/>
            <person name="Grinberg V."/>
            <person name="Fu J."/>
            <person name="Fukushima M."/>
            <person name="Haas B.J."/>
            <person name="Huang J.C."/>
            <person name="Janbon G."/>
            <person name="Jones S.J."/>
            <person name="Koo H.L."/>
            <person name="Krzywinski M.I."/>
            <person name="Kwon-Chung J.K."/>
            <person name="Lengeler K.B."/>
            <person name="Maiti R."/>
            <person name="Marra M.A."/>
            <person name="Marra R.E."/>
            <person name="Mathewson C.A."/>
            <person name="Mitchell T.G."/>
            <person name="Pertea M."/>
            <person name="Riggs F.R."/>
            <person name="Salzberg S.L."/>
            <person name="Schein J.E."/>
            <person name="Shvartsbeyn A."/>
            <person name="Shin H."/>
            <person name="Shumway M."/>
            <person name="Specht C.A."/>
            <person name="Suh B.B."/>
            <person name="Tenney A."/>
            <person name="Utterback T.R."/>
            <person name="Wickes B.L."/>
            <person name="Wortman J.R."/>
            <person name="Wye N.H."/>
            <person name="Kronstad J.W."/>
            <person name="Lodge J.K."/>
            <person name="Heitman J."/>
            <person name="Davis R.W."/>
            <person name="Fraser C.M."/>
            <person name="Hyman R.W."/>
        </authorList>
    </citation>
    <scope>NUCLEOTIDE SEQUENCE [LARGE SCALE GENOMIC DNA]</scope>
    <source>
        <strain evidence="4">JEC21 / ATCC MYA-565</strain>
    </source>
</reference>
<sequence length="1318" mass="145138">MTATSKPPYLHSASALIKTLRTPGDTPEQAGLTKVQVALKAWSATDLNIPRKAEILRDWVLEAWTRAKPDDKNNALVQLDYHSLLLQLGHFEKLGVPPPLQILSSFFATLSKSDDPRSKLVLSTAPASFSVLFNPQDLTYKAENWVDVWTNMLKLLSGDSLQEYEVQVSNLVDLVAAGIQHSQASGTNPKKNAQTAIGFFADYCQAYLVHPSLRSRLNDGLVALLFHPTTLQTSEPFGSLFATIEPSLDQTATVEGCLLALPRLFNSLVSVYHQNNFALFTQASSSRIPHDVFVASKERDAVRRTLEKTMSFLDSVESKHSRIVNKESSSWVVKTWIWQSRVAVWQALVEWGGYMEREEPWGRMVDATARRAEAVLSTYATDGSLEANVFLGTILETLATLEKLDHDQANIGPDVVRWCLAAPSDQHTVATRILSSLLRFHQLTHTISAFFTLLLTSLRGLFDSSLPKDITQPLYQLTIKGPLVTKQFREELVAALRTANPGKRRSAHWNLAFGELARVLQEHVVSEPEPEAKSKKRKAPHDPSSSSAALVGIHSRLLSNCLEAALETTYDGEPSNDALSNSLPFLEDWSNTPLEMSKLHKKGGSDVGVVWQVAVMAAGRLRVIRCAEKLLRRQLGKDEDLSEVLGRSTCPDELKLELVRFMYHRGALRLQTHKALPDSFSSEFDAVLSLLESDLKGQDVTSNALWQVVIEQGLVITDLGGSASQMSRLASICVKALASYPFIRNLFASAELWELRRLRGAFQEIILQVVSSDPASLIPFLSACPPGHLGRKARNSAIEALYAQKNLEQSLEWLSRMAVESESFGPLTQNADVLVKLAKIAGKQIEGRSPALVLWKKAISHLCSSPSQYEDLLIKVLEHYLKLIRKVKKGKSENSETDIQAIAVFCREAMVHKFESFPDTVGKELTDLSDKVASCVQPLLNGHGRDLARLGAIVEVYNTVMGFSNWVGAPAKRSGLGMKLAATVLMEGQRCKNELDAERASKAILEVVGEEPNSIEEKLAVVIMFYLTFPKAGLDETVQRVFRGKIEDATKTCIKLVSAKSSRQNAVMSVLKVVATSCTKPELVRQALHEGLLAGSGDDDSVRFVRAIVEDKVTMLQTDDVLLILSTLYHALFLSLSSSTFNCILESITIINRRRPELIFATLPQLVQLICYVFPRFQVPRTTMLFGQPSSTTSLAEEDAKSFSRLLVSLAQSKPAKSKIHEPSPLAKHVPAILVAYIRACADPSLGFTTAVRKDLEPGLHALCNLTTAGGRANARGREGEGLGTPFGLGEGPGGDGEKELWAELWLGWSKGRYMGQG</sequence>
<dbReference type="eggNOG" id="ENOG502RDFN">
    <property type="taxonomic scope" value="Eukaryota"/>
</dbReference>
<dbReference type="VEuPathDB" id="FungiDB:CNA06130"/>
<keyword evidence="4" id="KW-1185">Reference proteome</keyword>
<dbReference type="STRING" id="214684.Q5KNK9"/>
<feature type="compositionally biased region" description="Gly residues" evidence="1">
    <location>
        <begin position="1282"/>
        <end position="1294"/>
    </location>
</feature>
<evidence type="ECO:0000313" key="3">
    <source>
        <dbReference type="EMBL" id="AAW41148.1"/>
    </source>
</evidence>
<accession>Q5KNK9</accession>
<dbReference type="InParanoid" id="Q5KNK9"/>
<dbReference type="HOGENOM" id="CLU_002353_0_0_1"/>
<dbReference type="RefSeq" id="XP_566967.1">
    <property type="nucleotide sequence ID" value="XM_566967.2"/>
</dbReference>
<organism evidence="3 4">
    <name type="scientific">Cryptococcus deneoformans (strain JEC21 / ATCC MYA-565)</name>
    <name type="common">Cryptococcus neoformans var. neoformans serotype D</name>
    <dbReference type="NCBI Taxonomy" id="214684"/>
    <lineage>
        <taxon>Eukaryota</taxon>
        <taxon>Fungi</taxon>
        <taxon>Dikarya</taxon>
        <taxon>Basidiomycota</taxon>
        <taxon>Agaricomycotina</taxon>
        <taxon>Tremellomycetes</taxon>
        <taxon>Tremellales</taxon>
        <taxon>Cryptococcaceae</taxon>
        <taxon>Cryptococcus</taxon>
        <taxon>Cryptococcus neoformans species complex</taxon>
    </lineage>
</organism>
<evidence type="ECO:0000259" key="2">
    <source>
        <dbReference type="Pfam" id="PF10441"/>
    </source>
</evidence>
<evidence type="ECO:0000313" key="4">
    <source>
        <dbReference type="Proteomes" id="UP000002149"/>
    </source>
</evidence>
<dbReference type="OMA" id="THTISAF"/>
<dbReference type="InterPro" id="IPR018849">
    <property type="entry name" value="Urb2/Npa2_C"/>
</dbReference>
<evidence type="ECO:0000256" key="1">
    <source>
        <dbReference type="SAM" id="MobiDB-lite"/>
    </source>
</evidence>
<protein>
    <submittedName>
        <fullName evidence="3">Expressed protein</fullName>
    </submittedName>
</protein>
<dbReference type="Proteomes" id="UP000002149">
    <property type="component" value="Chromosome 1"/>
</dbReference>
<gene>
    <name evidence="3" type="ordered locus">CNA06130</name>
</gene>
<dbReference type="KEGG" id="cne:CNA06130"/>
<feature type="region of interest" description="Disordered" evidence="1">
    <location>
        <begin position="1275"/>
        <end position="1294"/>
    </location>
</feature>
<feature type="domain" description="Nucleolar 27S pre-rRNA processing Urb2/Npa2 C-terminal" evidence="2">
    <location>
        <begin position="1102"/>
        <end position="1270"/>
    </location>
</feature>
<name>Q5KNK9_CRYD1</name>
<dbReference type="EMBL" id="AE017341">
    <property type="protein sequence ID" value="AAW41148.1"/>
    <property type="molecule type" value="Genomic_DNA"/>
</dbReference>
<feature type="region of interest" description="Disordered" evidence="1">
    <location>
        <begin position="524"/>
        <end position="547"/>
    </location>
</feature>